<reference evidence="2" key="2">
    <citation type="submission" date="2016-06" db="EMBL/GenBank/DDBJ databases">
        <title>The genome of a short-lived fish provides insights into sex chromosome evolution and the genetic control of aging.</title>
        <authorList>
            <person name="Reichwald K."/>
            <person name="Felder M."/>
            <person name="Petzold A."/>
            <person name="Koch P."/>
            <person name="Groth M."/>
            <person name="Platzer M."/>
        </authorList>
    </citation>
    <scope>NUCLEOTIDE SEQUENCE</scope>
    <source>
        <tissue evidence="2">Brain</tissue>
    </source>
</reference>
<accession>A0A1A8IER2</accession>
<reference evidence="2" key="1">
    <citation type="submission" date="2016-05" db="EMBL/GenBank/DDBJ databases">
        <authorList>
            <person name="Lavstsen T."/>
            <person name="Jespersen J.S."/>
        </authorList>
    </citation>
    <scope>NUCLEOTIDE SEQUENCE</scope>
    <source>
        <tissue evidence="2">Brain</tissue>
    </source>
</reference>
<name>A0A1A8IER2_NOTKU</name>
<organism evidence="2">
    <name type="scientific">Nothobranchius kuhntae</name>
    <name type="common">Beira killifish</name>
    <dbReference type="NCBI Taxonomy" id="321403"/>
    <lineage>
        <taxon>Eukaryota</taxon>
        <taxon>Metazoa</taxon>
        <taxon>Chordata</taxon>
        <taxon>Craniata</taxon>
        <taxon>Vertebrata</taxon>
        <taxon>Euteleostomi</taxon>
        <taxon>Actinopterygii</taxon>
        <taxon>Neopterygii</taxon>
        <taxon>Teleostei</taxon>
        <taxon>Neoteleostei</taxon>
        <taxon>Acanthomorphata</taxon>
        <taxon>Ovalentaria</taxon>
        <taxon>Atherinomorphae</taxon>
        <taxon>Cyprinodontiformes</taxon>
        <taxon>Nothobranchiidae</taxon>
        <taxon>Nothobranchius</taxon>
    </lineage>
</organism>
<feature type="non-terminal residue" evidence="2">
    <location>
        <position position="1"/>
    </location>
</feature>
<dbReference type="EMBL" id="HAED01009197">
    <property type="protein sequence ID" value="SBQ95409.1"/>
    <property type="molecule type" value="Transcribed_RNA"/>
</dbReference>
<feature type="transmembrane region" description="Helical" evidence="1">
    <location>
        <begin position="12"/>
        <end position="31"/>
    </location>
</feature>
<keyword evidence="1" id="KW-1133">Transmembrane helix</keyword>
<sequence length="41" mass="5156">AEEEQKRWMWMLSLIALQSIIKTGILFSFKWKSQLWRMERR</sequence>
<dbReference type="AlphaFoldDB" id="A0A1A8IER2"/>
<protein>
    <submittedName>
        <fullName evidence="2">Uncharacterized protein</fullName>
    </submittedName>
</protein>
<gene>
    <name evidence="2" type="primary">Nfu_g_1_014861</name>
</gene>
<keyword evidence="1" id="KW-0812">Transmembrane</keyword>
<keyword evidence="1" id="KW-0472">Membrane</keyword>
<evidence type="ECO:0000313" key="2">
    <source>
        <dbReference type="EMBL" id="SBQ95409.1"/>
    </source>
</evidence>
<feature type="non-terminal residue" evidence="2">
    <location>
        <position position="41"/>
    </location>
</feature>
<proteinExistence type="predicted"/>
<evidence type="ECO:0000256" key="1">
    <source>
        <dbReference type="SAM" id="Phobius"/>
    </source>
</evidence>